<feature type="binding site" evidence="15">
    <location>
        <position position="213"/>
    </location>
    <ligand>
        <name>Ca(2+)</name>
        <dbReference type="ChEBI" id="CHEBI:29108"/>
        <label>2</label>
    </ligand>
</feature>
<dbReference type="InterPro" id="IPR012910">
    <property type="entry name" value="Plug_dom"/>
</dbReference>
<feature type="binding site" evidence="15">
    <location>
        <position position="213"/>
    </location>
    <ligand>
        <name>Ca(2+)</name>
        <dbReference type="ChEBI" id="CHEBI:29108"/>
        <label>1</label>
    </ligand>
</feature>
<evidence type="ECO:0000256" key="5">
    <source>
        <dbReference type="ARBA" id="ARBA00022723"/>
    </source>
</evidence>
<evidence type="ECO:0000256" key="14">
    <source>
        <dbReference type="ARBA" id="ARBA00061505"/>
    </source>
</evidence>
<keyword evidence="12 15" id="KW-0998">Cell outer membrane</keyword>
<dbReference type="GO" id="GO:0015420">
    <property type="term" value="F:ABC-type vitamin B12 transporter activity"/>
    <property type="evidence" value="ECO:0007669"/>
    <property type="project" value="InterPro"/>
</dbReference>
<feature type="short sequence motif" description="TonB box" evidence="17">
    <location>
        <begin position="27"/>
        <end position="33"/>
    </location>
</feature>
<dbReference type="InterPro" id="IPR010916">
    <property type="entry name" value="TonB_box_CS"/>
</dbReference>
<feature type="binding site" evidence="15">
    <location>
        <position position="519"/>
    </location>
    <ligand>
        <name>cyanocob(III)alamin</name>
        <dbReference type="ChEBI" id="CHEBI:17439"/>
    </ligand>
</feature>
<feature type="binding site" evidence="15">
    <location>
        <begin position="110"/>
        <end position="111"/>
    </location>
    <ligand>
        <name>cyanocob(III)alamin</name>
        <dbReference type="ChEBI" id="CHEBI:17439"/>
    </ligand>
</feature>
<dbReference type="Proteomes" id="UP000247005">
    <property type="component" value="Unassembled WGS sequence"/>
</dbReference>
<evidence type="ECO:0000313" key="21">
    <source>
        <dbReference type="EMBL" id="POP43885.1"/>
    </source>
</evidence>
<keyword evidence="8 15" id="KW-0406">Ion transport</keyword>
<dbReference type="InterPro" id="IPR039426">
    <property type="entry name" value="TonB-dep_rcpt-like"/>
</dbReference>
<keyword evidence="6 15" id="KW-0732">Signal</keyword>
<evidence type="ECO:0000256" key="9">
    <source>
        <dbReference type="ARBA" id="ARBA00023077"/>
    </source>
</evidence>
<evidence type="ECO:0000313" key="24">
    <source>
        <dbReference type="Proteomes" id="UP000247005"/>
    </source>
</evidence>
<name>A0A2P5GLD7_9ENTR</name>
<dbReference type="GO" id="GO:0015288">
    <property type="term" value="F:porin activity"/>
    <property type="evidence" value="ECO:0007669"/>
    <property type="project" value="UniProtKB-KW"/>
</dbReference>
<evidence type="ECO:0000256" key="12">
    <source>
        <dbReference type="ARBA" id="ARBA00023237"/>
    </source>
</evidence>
<dbReference type="EMBL" id="PQGE01000012">
    <property type="protein sequence ID" value="POP43885.1"/>
    <property type="molecule type" value="Genomic_DNA"/>
</dbReference>
<dbReference type="PANTHER" id="PTHR30069">
    <property type="entry name" value="TONB-DEPENDENT OUTER MEMBRANE RECEPTOR"/>
    <property type="match status" value="1"/>
</dbReference>
<feature type="binding site" evidence="15">
    <location>
        <position position="211"/>
    </location>
    <ligand>
        <name>Ca(2+)</name>
        <dbReference type="ChEBI" id="CHEBI:29108"/>
        <label>1</label>
    </ligand>
</feature>
<accession>A0A2P5GLD7</accession>
<dbReference type="InterPro" id="IPR010917">
    <property type="entry name" value="TonB_rcpt_CS"/>
</dbReference>
<evidence type="ECO:0000313" key="23">
    <source>
        <dbReference type="Proteomes" id="UP000237073"/>
    </source>
</evidence>
<comment type="function">
    <text evidence="13 15">Involved in the active translocation of vitamin B12 (cyanocobalamin) across the outer membrane to the periplasmic space. It derives its energy for transport by interacting with the trans-periplasmic membrane protein TonB.</text>
</comment>
<feature type="binding site" evidence="15">
    <location>
        <position position="215"/>
    </location>
    <ligand>
        <name>Ca(2+)</name>
        <dbReference type="ChEBI" id="CHEBI:29108"/>
        <label>2</label>
    </ligand>
</feature>
<dbReference type="PANTHER" id="PTHR30069:SF53">
    <property type="entry name" value="COLICIN I RECEPTOR-RELATED"/>
    <property type="match status" value="1"/>
</dbReference>
<evidence type="ECO:0000256" key="1">
    <source>
        <dbReference type="ARBA" id="ARBA00004571"/>
    </source>
</evidence>
<evidence type="ECO:0000256" key="11">
    <source>
        <dbReference type="ARBA" id="ARBA00023136"/>
    </source>
</evidence>
<evidence type="ECO:0000313" key="22">
    <source>
        <dbReference type="EMBL" id="POP46062.1"/>
    </source>
</evidence>
<reference evidence="23 24" key="1">
    <citation type="submission" date="2018-01" db="EMBL/GenBank/DDBJ databases">
        <title>Superficieibacter electus gen. nov., sp. nov., an extended-spectrum beta-lactamase possessing member of the Enterobacteriaceae family, isolated from intensive care unit surfaces.</title>
        <authorList>
            <person name="Potter R.F."/>
            <person name="D'Souza A.W."/>
        </authorList>
    </citation>
    <scope>NUCLEOTIDE SEQUENCE [LARGE SCALE GENOMIC DNA]</scope>
    <source>
        <strain evidence="22 24">BP-1</strain>
        <strain evidence="21 23">BP-2</strain>
    </source>
</reference>
<feature type="binding site" evidence="15">
    <location>
        <position position="311"/>
    </location>
    <ligand>
        <name>cyanocob(III)alamin</name>
        <dbReference type="ChEBI" id="CHEBI:17439"/>
    </ligand>
</feature>
<comment type="caution">
    <text evidence="15">Lacks conserved residue(s) required for the propagation of feature annotation.</text>
</comment>
<feature type="binding site" evidence="15">
    <location>
        <position position="199"/>
    </location>
    <ligand>
        <name>Ca(2+)</name>
        <dbReference type="ChEBI" id="CHEBI:29108"/>
        <label>1</label>
    </ligand>
</feature>
<keyword evidence="3 15" id="KW-1134">Transmembrane beta strand</keyword>
<keyword evidence="23" id="KW-1185">Reference proteome</keyword>
<feature type="binding site" evidence="15">
    <location>
        <position position="263"/>
    </location>
    <ligand>
        <name>Ca(2+)</name>
        <dbReference type="ChEBI" id="CHEBI:29108"/>
        <label>2</label>
    </ligand>
</feature>
<dbReference type="AlphaFoldDB" id="A0A2P5GLD7"/>
<keyword evidence="9 15" id="KW-0798">TonB box</keyword>
<keyword evidence="7 15" id="KW-0106">Calcium</keyword>
<dbReference type="GO" id="GO:0046872">
    <property type="term" value="F:metal ion binding"/>
    <property type="evidence" value="ECO:0007669"/>
    <property type="project" value="UniProtKB-KW"/>
</dbReference>
<dbReference type="PROSITE" id="PS01156">
    <property type="entry name" value="TONB_DEPENDENT_REC_2"/>
    <property type="match status" value="1"/>
</dbReference>
<dbReference type="InterPro" id="IPR000531">
    <property type="entry name" value="Beta-barrel_TonB"/>
</dbReference>
<evidence type="ECO:0000256" key="6">
    <source>
        <dbReference type="ARBA" id="ARBA00022729"/>
    </source>
</evidence>
<comment type="caution">
    <text evidence="22">The sequence shown here is derived from an EMBL/GenBank/DDBJ whole genome shotgun (WGS) entry which is preliminary data.</text>
</comment>
<feature type="signal peptide" evidence="15">
    <location>
        <begin position="1"/>
        <end position="20"/>
    </location>
</feature>
<feature type="binding site" evidence="15">
    <location>
        <position position="249"/>
    </location>
    <ligand>
        <name>Ca(2+)</name>
        <dbReference type="ChEBI" id="CHEBI:29108"/>
        <label>2</label>
    </ligand>
</feature>
<feature type="chain" id="PRO_5015206643" description="Vitamin B12 transporter BtuB" evidence="15">
    <location>
        <begin position="21"/>
        <end position="616"/>
    </location>
</feature>
<feature type="binding site" evidence="15">
    <location>
        <position position="250"/>
    </location>
    <ligand>
        <name>Ca(2+)</name>
        <dbReference type="ChEBI" id="CHEBI:29108"/>
        <label>1</label>
    </ligand>
</feature>
<protein>
    <recommendedName>
        <fullName evidence="15">Vitamin B12 transporter BtuB</fullName>
    </recommendedName>
    <alternativeName>
        <fullName evidence="15">Cobalamin receptor</fullName>
    </alternativeName>
    <alternativeName>
        <fullName evidence="15">Outer membrane cobalamin translocator</fullName>
    </alternativeName>
</protein>
<evidence type="ECO:0000256" key="10">
    <source>
        <dbReference type="ARBA" id="ARBA00023114"/>
    </source>
</evidence>
<dbReference type="Gene3D" id="2.40.170.20">
    <property type="entry name" value="TonB-dependent receptor, beta-barrel domain"/>
    <property type="match status" value="1"/>
</dbReference>
<dbReference type="RefSeq" id="WP_103676878.1">
    <property type="nucleotide sequence ID" value="NZ_PQGD01000015.1"/>
</dbReference>
<keyword evidence="4 15" id="KW-0812">Transmembrane</keyword>
<dbReference type="GO" id="GO:0046930">
    <property type="term" value="C:pore complex"/>
    <property type="evidence" value="ECO:0007669"/>
    <property type="project" value="UniProtKB-KW"/>
</dbReference>
<dbReference type="FunFam" id="2.170.130.10:FF:000002">
    <property type="entry name" value="Vitamin B12 transporter BtuB"/>
    <property type="match status" value="1"/>
</dbReference>
<feature type="domain" description="TonB-dependent receptor-like beta-barrel" evidence="19">
    <location>
        <begin position="242"/>
        <end position="590"/>
    </location>
</feature>
<dbReference type="InterPro" id="IPR037066">
    <property type="entry name" value="Plug_dom_sf"/>
</dbReference>
<dbReference type="OrthoDB" id="9764669at2"/>
<comment type="similarity">
    <text evidence="14 15">Belongs to the TonB-dependent receptor family. BtuB (TC 1.B.14.3.1) subfamily.</text>
</comment>
<keyword evidence="5 15" id="KW-0479">Metal-binding</keyword>
<dbReference type="Gene3D" id="2.170.130.10">
    <property type="entry name" value="TonB-dependent receptor, plug domain"/>
    <property type="match status" value="1"/>
</dbReference>
<organism evidence="22 24">
    <name type="scientific">Superficieibacter electus</name>
    <dbReference type="NCBI Taxonomy" id="2022662"/>
    <lineage>
        <taxon>Bacteria</taxon>
        <taxon>Pseudomonadati</taxon>
        <taxon>Pseudomonadota</taxon>
        <taxon>Gammaproteobacteria</taxon>
        <taxon>Enterobacterales</taxon>
        <taxon>Enterobacteriaceae</taxon>
        <taxon>Superficieibacter</taxon>
    </lineage>
</organism>
<evidence type="ECO:0000256" key="7">
    <source>
        <dbReference type="ARBA" id="ARBA00022837"/>
    </source>
</evidence>
<dbReference type="GO" id="GO:0006811">
    <property type="term" value="P:monoatomic ion transport"/>
    <property type="evidence" value="ECO:0007669"/>
    <property type="project" value="UniProtKB-KW"/>
</dbReference>
<comment type="subcellular location">
    <subcellularLocation>
        <location evidence="1 15 16">Cell outer membrane</location>
        <topology evidence="1 15 16">Multi-pass membrane protein</topology>
    </subcellularLocation>
</comment>
<evidence type="ECO:0000256" key="15">
    <source>
        <dbReference type="HAMAP-Rule" id="MF_01531"/>
    </source>
</evidence>
<feature type="binding site" evidence="15">
    <location>
        <position position="85"/>
    </location>
    <ligand>
        <name>cyanocob(III)alamin</name>
        <dbReference type="ChEBI" id="CHEBI:17439"/>
    </ligand>
</feature>
<feature type="binding site" evidence="15">
    <location>
        <position position="215"/>
    </location>
    <ligand>
        <name>Ca(2+)</name>
        <dbReference type="ChEBI" id="CHEBI:29108"/>
        <label>1</label>
    </ligand>
</feature>
<dbReference type="FunFam" id="2.40.170.20:FF:000001">
    <property type="entry name" value="Vitamin B12 transporter BtuB"/>
    <property type="match status" value="1"/>
</dbReference>
<dbReference type="PROSITE" id="PS52016">
    <property type="entry name" value="TONB_DEPENDENT_REC_3"/>
    <property type="match status" value="1"/>
</dbReference>
<dbReference type="EMBL" id="PQGD01000015">
    <property type="protein sequence ID" value="POP46062.1"/>
    <property type="molecule type" value="Genomic_DNA"/>
</dbReference>
<dbReference type="Pfam" id="PF07715">
    <property type="entry name" value="Plug"/>
    <property type="match status" value="1"/>
</dbReference>
<feature type="binding site" evidence="15">
    <location>
        <position position="92"/>
    </location>
    <ligand>
        <name>cyanocob(III)alamin</name>
        <dbReference type="ChEBI" id="CHEBI:17439"/>
    </ligand>
</feature>
<dbReference type="CDD" id="cd01347">
    <property type="entry name" value="ligand_gated_channel"/>
    <property type="match status" value="1"/>
</dbReference>
<gene>
    <name evidence="15 22" type="primary">btuB</name>
    <name evidence="22" type="ORF">CHU32_18080</name>
    <name evidence="21" type="ORF">CHU33_14995</name>
</gene>
<dbReference type="PROSITE" id="PS00430">
    <property type="entry name" value="TONB_DEPENDENT_REC_1"/>
    <property type="match status" value="1"/>
</dbReference>
<feature type="binding site" evidence="15">
    <location>
        <position position="250"/>
    </location>
    <ligand>
        <name>Ca(2+)</name>
        <dbReference type="ChEBI" id="CHEBI:29108"/>
        <label>2</label>
    </ligand>
</feature>
<evidence type="ECO:0000259" key="20">
    <source>
        <dbReference type="Pfam" id="PF07715"/>
    </source>
</evidence>
<evidence type="ECO:0000256" key="4">
    <source>
        <dbReference type="ARBA" id="ARBA00022692"/>
    </source>
</evidence>
<keyword evidence="10 15" id="KW-0626">Porin</keyword>
<feature type="short sequence motif" description="TonB C-terminal box" evidence="15 18">
    <location>
        <begin position="599"/>
        <end position="616"/>
    </location>
</feature>
<dbReference type="InterPro" id="IPR036942">
    <property type="entry name" value="Beta-barrel_TonB_sf"/>
</dbReference>
<dbReference type="SMR" id="A0A2P5GLD7"/>
<dbReference type="InterPro" id="IPR010101">
    <property type="entry name" value="B12_transptr_BtuB"/>
</dbReference>
<sequence precursor="true">MIKKVSLLTACSVTAFSGWAQDSNPDTLVVTASRFEQPVNTVLAPVSVVTRQDIDRWQSTSVIDVMRRLPGVDVAQNGGIGQLSSLFIRGTNSSHVLILVDGIRLNQAGVSGSSDLSQFPVSLVQRIEYIRGPRSAIYGSDAIGGVVNIITTREKDGTTLNAGVGSHGYQNYGGSTQQTLGENTRVTLAGDYTYTKGFDVVADGNNGGLAQTDGDGYMNKTLYGALEHDFSEQWTGFVRGYGYDNRTAYDGYYSSFTPDVLVDTRQLYSQTWNAGLRFNQDIFHSQLYSGYSHSKDYNYDPHLGRYDSSATLDEIKQYNVQWTNSVDIGHGNVGAGVDWQKQSTEPGTNYVTNGYDLRNTGIYLTGLQQVADFTFEGAARSDDNSQFGQHETWQGSAAWEFIEGYRFVASYGTAFKAPNLGQLYGFYGNKNLDPEESKQWEGAFEGLTAGVNWRISGYRNDVDNLIDYDDQLMKYYNVGKARIKGVEATATFDTGPVTHNIGYDYVDARNARTDQPLARRAKQQVKYQLDTQVYDFDWSLTYHYLGTRYDADYNAYPTRTVKMGGVSLWDAAVSYPVTSHLTVRGKIANLFDKDYETVYGYQTAGREYNLSGSYTF</sequence>
<evidence type="ECO:0000256" key="8">
    <source>
        <dbReference type="ARBA" id="ARBA00023065"/>
    </source>
</evidence>
<dbReference type="NCBIfam" id="TIGR01779">
    <property type="entry name" value="TonB-B12"/>
    <property type="match status" value="1"/>
</dbReference>
<evidence type="ECO:0000256" key="17">
    <source>
        <dbReference type="PROSITE-ProRule" id="PRU10143"/>
    </source>
</evidence>
<evidence type="ECO:0000259" key="19">
    <source>
        <dbReference type="Pfam" id="PF00593"/>
    </source>
</evidence>
<feature type="binding site" evidence="15">
    <location>
        <position position="83"/>
    </location>
    <ligand>
        <name>cyanocob(III)alamin</name>
        <dbReference type="ChEBI" id="CHEBI:17439"/>
    </ligand>
</feature>
<dbReference type="GO" id="GO:0009279">
    <property type="term" value="C:cell outer membrane"/>
    <property type="evidence" value="ECO:0007669"/>
    <property type="project" value="UniProtKB-SubCell"/>
</dbReference>
<feature type="short sequence motif" description="TonB box" evidence="15">
    <location>
        <begin position="26"/>
        <end position="33"/>
    </location>
</feature>
<keyword evidence="2 15" id="KW-0813">Transport</keyword>
<proteinExistence type="inferred from homology"/>
<feature type="domain" description="TonB-dependent receptor plug" evidence="20">
    <location>
        <begin position="40"/>
        <end position="146"/>
    </location>
</feature>
<dbReference type="NCBIfam" id="NF007926">
    <property type="entry name" value="PRK10641.1"/>
    <property type="match status" value="1"/>
</dbReference>
<evidence type="ECO:0000256" key="2">
    <source>
        <dbReference type="ARBA" id="ARBA00022448"/>
    </source>
</evidence>
<evidence type="ECO:0000256" key="13">
    <source>
        <dbReference type="ARBA" id="ARBA00058402"/>
    </source>
</evidence>
<dbReference type="Proteomes" id="UP000237073">
    <property type="component" value="Unassembled WGS sequence"/>
</dbReference>
<dbReference type="HAMAP" id="MF_01531">
    <property type="entry name" value="BtuB"/>
    <property type="match status" value="1"/>
</dbReference>
<keyword evidence="11 15" id="KW-0472">Membrane</keyword>
<dbReference type="SUPFAM" id="SSF56935">
    <property type="entry name" value="Porins"/>
    <property type="match status" value="1"/>
</dbReference>
<dbReference type="Pfam" id="PF00593">
    <property type="entry name" value="TonB_dep_Rec_b-barrel"/>
    <property type="match status" value="1"/>
</dbReference>
<evidence type="ECO:0000256" key="16">
    <source>
        <dbReference type="PROSITE-ProRule" id="PRU01360"/>
    </source>
</evidence>
<evidence type="ECO:0000256" key="18">
    <source>
        <dbReference type="PROSITE-ProRule" id="PRU10144"/>
    </source>
</evidence>
<evidence type="ECO:0000256" key="3">
    <source>
        <dbReference type="ARBA" id="ARBA00022452"/>
    </source>
</evidence>
<feature type="binding site" evidence="15">
    <location>
        <position position="251"/>
    </location>
    <ligand>
        <name>cyanocob(III)alamin</name>
        <dbReference type="ChEBI" id="CHEBI:17439"/>
    </ligand>
</feature>